<protein>
    <recommendedName>
        <fullName evidence="3">Tetratricopeptide repeat protein</fullName>
    </recommendedName>
</protein>
<organism evidence="1 2">
    <name type="scientific">Methanorbis furvi</name>
    <dbReference type="NCBI Taxonomy" id="3028299"/>
    <lineage>
        <taxon>Archaea</taxon>
        <taxon>Methanobacteriati</taxon>
        <taxon>Methanobacteriota</taxon>
        <taxon>Stenosarchaea group</taxon>
        <taxon>Methanomicrobia</taxon>
        <taxon>Methanomicrobiales</taxon>
        <taxon>Methanocorpusculaceae</taxon>
        <taxon>Methanorbis</taxon>
    </lineage>
</organism>
<reference evidence="1" key="1">
    <citation type="submission" date="2023-06" db="EMBL/GenBank/DDBJ databases">
        <title>Genome sequence of Methancorpusculaceae sp. Ag1.</title>
        <authorList>
            <person name="Protasov E."/>
            <person name="Platt K."/>
            <person name="Poehlein A."/>
            <person name="Daniel R."/>
            <person name="Brune A."/>
        </authorList>
    </citation>
    <scope>NUCLEOTIDE SEQUENCE</scope>
    <source>
        <strain evidence="1">Ag1</strain>
    </source>
</reference>
<evidence type="ECO:0000313" key="2">
    <source>
        <dbReference type="Proteomes" id="UP001273136"/>
    </source>
</evidence>
<proteinExistence type="predicted"/>
<dbReference type="EMBL" id="JAWDKA010000011">
    <property type="protein sequence ID" value="MDV0442541.1"/>
    <property type="molecule type" value="Genomic_DNA"/>
</dbReference>
<dbReference type="InterPro" id="IPR011990">
    <property type="entry name" value="TPR-like_helical_dom_sf"/>
</dbReference>
<dbReference type="SUPFAM" id="SSF48452">
    <property type="entry name" value="TPR-like"/>
    <property type="match status" value="1"/>
</dbReference>
<comment type="caution">
    <text evidence="1">The sequence shown here is derived from an EMBL/GenBank/DDBJ whole genome shotgun (WGS) entry which is preliminary data.</text>
</comment>
<evidence type="ECO:0008006" key="3">
    <source>
        <dbReference type="Google" id="ProtNLM"/>
    </source>
</evidence>
<sequence>MTPDPSSPTPALDDAMKLFNAGKFADVITLVSGTSDPALLLLAARSYTETGQYDTAGYLLRDLIQGMPASSYLHSYLADVMEKTGDEHAVSEYATALILDPENRPALRSYARLLLARNDLRGAIPSLRSLVRFGSDPADIRLLMKTLTEVGEPEEAAALHVQNFGEDEFSPEYVEALLAAKEYQKAMSVALRGWNTVREVVYLRLDLEALSALDPEAAESAYRSALDSFEEEQLEDDDVAQIRFSFVLLEKLLGHYDAARYELGILVKSRSDPVYRLLEAELAARTNHADEANTIYRQLIAEQCGKDSEVADPAMQELVINRFKVFLDAVRTKEEVAGIISVLLSSYPTAVCLTQIGAAYEDARACTQARDWYYRAYRADYIHGGISYAGFLKRLGEDRECETVIRYILTNVTRASDVELVAGEVLNGKEAMYRIPKVMEQVLTRLTSVLEKLSSNGREMLAVGLLYAAGDALERQDYEECKWHCLLGLDVMPCYPAVIKVEDFMQLLSQAKGRALAERPALLEKNSWLVDAADVSEPEPAANLLDLDEREQQVIAFLREHREATEMDLRSVLGTRRVTGIVNGILTKASEKGVKILEKRGVGDRGEIYGYTGE</sequence>
<dbReference type="Proteomes" id="UP001273136">
    <property type="component" value="Unassembled WGS sequence"/>
</dbReference>
<accession>A0AAE4MDU2</accession>
<dbReference type="AlphaFoldDB" id="A0AAE4MDU2"/>
<evidence type="ECO:0000313" key="1">
    <source>
        <dbReference type="EMBL" id="MDV0442541.1"/>
    </source>
</evidence>
<dbReference type="RefSeq" id="WP_338094965.1">
    <property type="nucleotide sequence ID" value="NZ_JAWDKA010000011.1"/>
</dbReference>
<dbReference type="Gene3D" id="1.25.40.10">
    <property type="entry name" value="Tetratricopeptide repeat domain"/>
    <property type="match status" value="1"/>
</dbReference>
<name>A0AAE4MDU2_9EURY</name>
<keyword evidence="2" id="KW-1185">Reference proteome</keyword>
<gene>
    <name evidence="1" type="ORF">McpAg1_17880</name>
</gene>